<protein>
    <submittedName>
        <fullName evidence="1">Uncharacterized protein</fullName>
    </submittedName>
</protein>
<proteinExistence type="predicted"/>
<sequence>MGWVWVGGVWRRVGVPCLFGVGVGESGRAVVADCSHVIALCVR</sequence>
<reference evidence="2" key="2">
    <citation type="submission" date="2012-08" db="EMBL/GenBank/DDBJ databases">
        <title>Whole-genome sequence of Nocardiopsis alba strain ATCC BAA-2165 associated with honeybees.</title>
        <authorList>
            <person name="Qiao J."/>
            <person name="Chen L."/>
            <person name="Li Y."/>
            <person name="Wang J."/>
            <person name="Zhang W."/>
            <person name="Chen S."/>
        </authorList>
    </citation>
    <scope>NUCLEOTIDE SEQUENCE [LARGE SCALE GENOMIC DNA]</scope>
    <source>
        <strain evidence="2">ATCC BAA-2165 / BE74</strain>
    </source>
</reference>
<reference evidence="1 2" key="1">
    <citation type="journal article" date="2012" name="J. Bacteriol.">
        <title>Whole-Genome Sequence of Nocardiopsis alba Strain ATCC BAA-2165, Associated with Honeybees.</title>
        <authorList>
            <person name="Qiao J."/>
            <person name="Chen L."/>
            <person name="Li Y."/>
            <person name="Wang J."/>
            <person name="Zhang W."/>
            <person name="Chen S."/>
        </authorList>
    </citation>
    <scope>NUCLEOTIDE SEQUENCE [LARGE SCALE GENOMIC DNA]</scope>
    <source>
        <strain evidence="2">ATCC BAA-2165 / BE74</strain>
    </source>
</reference>
<dbReference type="STRING" id="1205910.B005_4643"/>
<dbReference type="AlphaFoldDB" id="J7L200"/>
<dbReference type="HOGENOM" id="CLU_3236697_0_0_11"/>
<organism evidence="1 2">
    <name type="scientific">Nocardiopsis alba (strain ATCC BAA-2165 / BE74)</name>
    <dbReference type="NCBI Taxonomy" id="1205910"/>
    <lineage>
        <taxon>Bacteria</taxon>
        <taxon>Bacillati</taxon>
        <taxon>Actinomycetota</taxon>
        <taxon>Actinomycetes</taxon>
        <taxon>Streptosporangiales</taxon>
        <taxon>Nocardiopsidaceae</taxon>
        <taxon>Nocardiopsis</taxon>
    </lineage>
</organism>
<evidence type="ECO:0000313" key="2">
    <source>
        <dbReference type="Proteomes" id="UP000003779"/>
    </source>
</evidence>
<evidence type="ECO:0000313" key="1">
    <source>
        <dbReference type="EMBL" id="AFR06786.1"/>
    </source>
</evidence>
<name>J7L200_NOCAA</name>
<dbReference type="KEGG" id="nal:B005_4643"/>
<gene>
    <name evidence="1" type="ordered locus">B005_4643</name>
</gene>
<dbReference type="EMBL" id="CP003788">
    <property type="protein sequence ID" value="AFR06786.1"/>
    <property type="molecule type" value="Genomic_DNA"/>
</dbReference>
<accession>J7L200</accession>
<dbReference type="Proteomes" id="UP000003779">
    <property type="component" value="Chromosome"/>
</dbReference>